<dbReference type="AlphaFoldDB" id="A0A4Q7MSW2"/>
<dbReference type="InterPro" id="IPR029026">
    <property type="entry name" value="tRNA_m1G_MTases_N"/>
</dbReference>
<proteinExistence type="inferred from homology"/>
<dbReference type="PANTHER" id="PTHR30027">
    <property type="entry name" value="RIBOSOMAL RNA SMALL SUBUNIT METHYLTRANSFERASE E"/>
    <property type="match status" value="1"/>
</dbReference>
<evidence type="ECO:0000256" key="3">
    <source>
        <dbReference type="ARBA" id="ARBA00022490"/>
    </source>
</evidence>
<dbReference type="NCBIfam" id="TIGR00046">
    <property type="entry name" value="RsmE family RNA methyltransferase"/>
    <property type="match status" value="1"/>
</dbReference>
<name>A0A4Q7MSW2_9BACT</name>
<keyword evidence="14" id="KW-1185">Reference proteome</keyword>
<dbReference type="InterPro" id="IPR029028">
    <property type="entry name" value="Alpha/beta_knot_MTases"/>
</dbReference>
<dbReference type="InterPro" id="IPR046887">
    <property type="entry name" value="RsmE_PUA-like"/>
</dbReference>
<evidence type="ECO:0000313" key="14">
    <source>
        <dbReference type="Proteomes" id="UP000293874"/>
    </source>
</evidence>
<dbReference type="EMBL" id="SGXA01000002">
    <property type="protein sequence ID" value="RZS70979.1"/>
    <property type="molecule type" value="Genomic_DNA"/>
</dbReference>
<dbReference type="Pfam" id="PF20260">
    <property type="entry name" value="PUA_4"/>
    <property type="match status" value="1"/>
</dbReference>
<keyword evidence="5 10" id="KW-0489">Methyltransferase</keyword>
<comment type="function">
    <text evidence="8 10">Specifically methylates the N3 position of the uracil ring of uridine 1498 (m3U1498) in 16S rRNA. Acts on the fully assembled 30S ribosomal subunit.</text>
</comment>
<keyword evidence="3 10" id="KW-0963">Cytoplasm</keyword>
<dbReference type="GO" id="GO:0070475">
    <property type="term" value="P:rRNA base methylation"/>
    <property type="evidence" value="ECO:0007669"/>
    <property type="project" value="TreeGrafter"/>
</dbReference>
<protein>
    <recommendedName>
        <fullName evidence="10">Ribosomal RNA small subunit methyltransferase E</fullName>
        <ecNumber evidence="10">2.1.1.193</ecNumber>
    </recommendedName>
</protein>
<comment type="subcellular location">
    <subcellularLocation>
        <location evidence="1 10">Cytoplasm</location>
    </subcellularLocation>
</comment>
<evidence type="ECO:0000256" key="1">
    <source>
        <dbReference type="ARBA" id="ARBA00004496"/>
    </source>
</evidence>
<comment type="similarity">
    <text evidence="2 10">Belongs to the RNA methyltransferase RsmE family.</text>
</comment>
<comment type="caution">
    <text evidence="13">The sequence shown here is derived from an EMBL/GenBank/DDBJ whole genome shotgun (WGS) entry which is preliminary data.</text>
</comment>
<evidence type="ECO:0000256" key="8">
    <source>
        <dbReference type="ARBA" id="ARBA00025699"/>
    </source>
</evidence>
<dbReference type="InterPro" id="IPR046886">
    <property type="entry name" value="RsmE_MTase_dom"/>
</dbReference>
<evidence type="ECO:0000313" key="13">
    <source>
        <dbReference type="EMBL" id="RZS70979.1"/>
    </source>
</evidence>
<dbReference type="InterPro" id="IPR015947">
    <property type="entry name" value="PUA-like_sf"/>
</dbReference>
<dbReference type="Proteomes" id="UP000293874">
    <property type="component" value="Unassembled WGS sequence"/>
</dbReference>
<dbReference type="Pfam" id="PF04452">
    <property type="entry name" value="Methyltrans_RNA"/>
    <property type="match status" value="1"/>
</dbReference>
<evidence type="ECO:0000259" key="11">
    <source>
        <dbReference type="Pfam" id="PF04452"/>
    </source>
</evidence>
<dbReference type="CDD" id="cd18084">
    <property type="entry name" value="RsmE-like"/>
    <property type="match status" value="1"/>
</dbReference>
<dbReference type="SUPFAM" id="SSF75217">
    <property type="entry name" value="alpha/beta knot"/>
    <property type="match status" value="1"/>
</dbReference>
<gene>
    <name evidence="13" type="ORF">EV199_2878</name>
</gene>
<evidence type="ECO:0000259" key="12">
    <source>
        <dbReference type="Pfam" id="PF20260"/>
    </source>
</evidence>
<dbReference type="EC" id="2.1.1.193" evidence="10"/>
<evidence type="ECO:0000256" key="4">
    <source>
        <dbReference type="ARBA" id="ARBA00022552"/>
    </source>
</evidence>
<keyword evidence="6 10" id="KW-0808">Transferase</keyword>
<dbReference type="Gene3D" id="3.40.1280.10">
    <property type="match status" value="1"/>
</dbReference>
<dbReference type="GO" id="GO:0005737">
    <property type="term" value="C:cytoplasm"/>
    <property type="evidence" value="ECO:0007669"/>
    <property type="project" value="UniProtKB-SubCell"/>
</dbReference>
<evidence type="ECO:0000256" key="9">
    <source>
        <dbReference type="ARBA" id="ARBA00047944"/>
    </source>
</evidence>
<feature type="domain" description="Ribosomal RNA small subunit methyltransferase E PUA-like" evidence="12">
    <location>
        <begin position="20"/>
        <end position="65"/>
    </location>
</feature>
<organism evidence="13 14">
    <name type="scientific">Pseudobacter ginsenosidimutans</name>
    <dbReference type="NCBI Taxonomy" id="661488"/>
    <lineage>
        <taxon>Bacteria</taxon>
        <taxon>Pseudomonadati</taxon>
        <taxon>Bacteroidota</taxon>
        <taxon>Chitinophagia</taxon>
        <taxon>Chitinophagales</taxon>
        <taxon>Chitinophagaceae</taxon>
        <taxon>Pseudobacter</taxon>
    </lineage>
</organism>
<sequence length="238" mass="26692">MSLPIFFYAEPVTVNELVQLPEETSKHIVQVLRMDNDEHLQLADGKGNLHLVVIAEAHKKKCIVKALSTTVSPAPARKINIAISLLKNASRFEWFMEKATEIGVTEIIPLICERTEKQHFKKERFENILVSAMLQSQQSWLPVLHQPVHYEQLFRLEDTLLASQKFVAHCGETQKTSLASAVDFSQSSQFILIGPEGDFTPLEIKLALDHKFTPVTLGDTRLRAETAGVVAATLLCIH</sequence>
<dbReference type="Gene3D" id="2.40.240.20">
    <property type="entry name" value="Hypothetical PUA domain-like, domain 1"/>
    <property type="match status" value="1"/>
</dbReference>
<evidence type="ECO:0000256" key="6">
    <source>
        <dbReference type="ARBA" id="ARBA00022679"/>
    </source>
</evidence>
<dbReference type="PIRSF" id="PIRSF015601">
    <property type="entry name" value="MTase_slr0722"/>
    <property type="match status" value="1"/>
</dbReference>
<reference evidence="13 14" key="1">
    <citation type="submission" date="2019-02" db="EMBL/GenBank/DDBJ databases">
        <title>Genomic Encyclopedia of Type Strains, Phase IV (KMG-IV): sequencing the most valuable type-strain genomes for metagenomic binning, comparative biology and taxonomic classification.</title>
        <authorList>
            <person name="Goeker M."/>
        </authorList>
    </citation>
    <scope>NUCLEOTIDE SEQUENCE [LARGE SCALE GENOMIC DNA]</scope>
    <source>
        <strain evidence="13 14">DSM 18116</strain>
    </source>
</reference>
<dbReference type="InterPro" id="IPR006700">
    <property type="entry name" value="RsmE"/>
</dbReference>
<dbReference type="SUPFAM" id="SSF88697">
    <property type="entry name" value="PUA domain-like"/>
    <property type="match status" value="1"/>
</dbReference>
<dbReference type="GO" id="GO:0070042">
    <property type="term" value="F:rRNA (uridine-N3-)-methyltransferase activity"/>
    <property type="evidence" value="ECO:0007669"/>
    <property type="project" value="TreeGrafter"/>
</dbReference>
<keyword evidence="4 10" id="KW-0698">rRNA processing</keyword>
<comment type="catalytic activity">
    <reaction evidence="9 10">
        <text>uridine(1498) in 16S rRNA + S-adenosyl-L-methionine = N(3)-methyluridine(1498) in 16S rRNA + S-adenosyl-L-homocysteine + H(+)</text>
        <dbReference type="Rhea" id="RHEA:42920"/>
        <dbReference type="Rhea" id="RHEA-COMP:10283"/>
        <dbReference type="Rhea" id="RHEA-COMP:10284"/>
        <dbReference type="ChEBI" id="CHEBI:15378"/>
        <dbReference type="ChEBI" id="CHEBI:57856"/>
        <dbReference type="ChEBI" id="CHEBI:59789"/>
        <dbReference type="ChEBI" id="CHEBI:65315"/>
        <dbReference type="ChEBI" id="CHEBI:74502"/>
        <dbReference type="EC" id="2.1.1.193"/>
    </reaction>
</comment>
<feature type="domain" description="Ribosomal RNA small subunit methyltransferase E methyltransferase" evidence="11">
    <location>
        <begin position="76"/>
        <end position="235"/>
    </location>
</feature>
<evidence type="ECO:0000256" key="10">
    <source>
        <dbReference type="PIRNR" id="PIRNR015601"/>
    </source>
</evidence>
<dbReference type="RefSeq" id="WP_130541521.1">
    <property type="nucleotide sequence ID" value="NZ_CP042431.1"/>
</dbReference>
<keyword evidence="7 10" id="KW-0949">S-adenosyl-L-methionine</keyword>
<dbReference type="PANTHER" id="PTHR30027:SF3">
    <property type="entry name" value="16S RRNA (URACIL(1498)-N(3))-METHYLTRANSFERASE"/>
    <property type="match status" value="1"/>
</dbReference>
<evidence type="ECO:0000256" key="7">
    <source>
        <dbReference type="ARBA" id="ARBA00022691"/>
    </source>
</evidence>
<evidence type="ECO:0000256" key="2">
    <source>
        <dbReference type="ARBA" id="ARBA00005528"/>
    </source>
</evidence>
<evidence type="ECO:0000256" key="5">
    <source>
        <dbReference type="ARBA" id="ARBA00022603"/>
    </source>
</evidence>
<accession>A0A4Q7MSW2</accession>
<dbReference type="OrthoDB" id="9815641at2"/>